<keyword evidence="2" id="KW-1185">Reference proteome</keyword>
<gene>
    <name evidence="1" type="ORF">CYLTODRAFT_489397</name>
</gene>
<organism evidence="1 2">
    <name type="scientific">Cylindrobasidium torrendii FP15055 ss-10</name>
    <dbReference type="NCBI Taxonomy" id="1314674"/>
    <lineage>
        <taxon>Eukaryota</taxon>
        <taxon>Fungi</taxon>
        <taxon>Dikarya</taxon>
        <taxon>Basidiomycota</taxon>
        <taxon>Agaricomycotina</taxon>
        <taxon>Agaricomycetes</taxon>
        <taxon>Agaricomycetidae</taxon>
        <taxon>Agaricales</taxon>
        <taxon>Marasmiineae</taxon>
        <taxon>Physalacriaceae</taxon>
        <taxon>Cylindrobasidium</taxon>
    </lineage>
</organism>
<evidence type="ECO:0008006" key="3">
    <source>
        <dbReference type="Google" id="ProtNLM"/>
    </source>
</evidence>
<proteinExistence type="predicted"/>
<dbReference type="STRING" id="1314674.A0A0D7BEB8"/>
<dbReference type="AlphaFoldDB" id="A0A0D7BEB8"/>
<dbReference type="EMBL" id="KN880494">
    <property type="protein sequence ID" value="KIY68882.1"/>
    <property type="molecule type" value="Genomic_DNA"/>
</dbReference>
<dbReference type="InterPro" id="IPR036047">
    <property type="entry name" value="F-box-like_dom_sf"/>
</dbReference>
<name>A0A0D7BEB8_9AGAR</name>
<accession>A0A0D7BEB8</accession>
<dbReference type="SUPFAM" id="SSF81383">
    <property type="entry name" value="F-box domain"/>
    <property type="match status" value="1"/>
</dbReference>
<sequence>MLYPGWLDNGAFALSKLLANAVLTTKRARLSPNSKFYLGQLSTDIIVECVFPLLSVEDILCLRMVNKLFYALTFEPIVWKRISQSFSLPIPYSYPSWWHNYNAGINDAERALVRAITLDNNLRCAEPQVLGFRSLEYGCHILDTKLLLGGQYIVMSLARGRGIDRRYSLAISHIDCPPEVSHPIIIEHALPSRAYSIDAKWMPHKNDKGVMISFVQRFYVKKATAPEEDRGPSAESLDHIPYIDLDDTGYDAWAQEEWPMEFELQCIYITLSDLEQGLSDDSDAEYASDEVPEPTTLLLRYRVPTRIWDPVLFEMDGIPHVGFVEQPRYTLTSQPPDRIVSIRMDGHEARPKMSFCLMPNRIPNHQHVGHRIRQIRVLPDQHQILVIRTVYSTVQQVPTGPLLAAQLSYIELFDIPNHQYSGPVDAAQGFFLRESVKARNFHISDAYHPSFWPESRDALEPVSIYMVDVARRPQAFVHWMLWPQNGIDTATKGKSRYCLEPDALVMQTGRDAKLWGKDDNIRVFAGQRRAFVWGNSIHDRSGSAKAVFVHRYTPRQRTPSGEELCDVEETMMRDGRAALETVFANVVNIHPGGPDSAASETGVSSFTWDESLGRVCYVSKESNVLRIWDFAYTSWKDPHCILEESEPSSPY</sequence>
<evidence type="ECO:0000313" key="1">
    <source>
        <dbReference type="EMBL" id="KIY68882.1"/>
    </source>
</evidence>
<protein>
    <recommendedName>
        <fullName evidence="3">F-box domain-containing protein</fullName>
    </recommendedName>
</protein>
<evidence type="ECO:0000313" key="2">
    <source>
        <dbReference type="Proteomes" id="UP000054007"/>
    </source>
</evidence>
<dbReference type="OrthoDB" id="3219396at2759"/>
<dbReference type="Proteomes" id="UP000054007">
    <property type="component" value="Unassembled WGS sequence"/>
</dbReference>
<reference evidence="1 2" key="1">
    <citation type="journal article" date="2015" name="Fungal Genet. Biol.">
        <title>Evolution of novel wood decay mechanisms in Agaricales revealed by the genome sequences of Fistulina hepatica and Cylindrobasidium torrendii.</title>
        <authorList>
            <person name="Floudas D."/>
            <person name="Held B.W."/>
            <person name="Riley R."/>
            <person name="Nagy L.G."/>
            <person name="Koehler G."/>
            <person name="Ransdell A.S."/>
            <person name="Younus H."/>
            <person name="Chow J."/>
            <person name="Chiniquy J."/>
            <person name="Lipzen A."/>
            <person name="Tritt A."/>
            <person name="Sun H."/>
            <person name="Haridas S."/>
            <person name="LaButti K."/>
            <person name="Ohm R.A."/>
            <person name="Kues U."/>
            <person name="Blanchette R.A."/>
            <person name="Grigoriev I.V."/>
            <person name="Minto R.E."/>
            <person name="Hibbett D.S."/>
        </authorList>
    </citation>
    <scope>NUCLEOTIDE SEQUENCE [LARGE SCALE GENOMIC DNA]</scope>
    <source>
        <strain evidence="1 2">FP15055 ss-10</strain>
    </source>
</reference>